<dbReference type="EMBL" id="JAHRHJ020000002">
    <property type="protein sequence ID" value="KAH9325193.1"/>
    <property type="molecule type" value="Genomic_DNA"/>
</dbReference>
<comment type="caution">
    <text evidence="1">The sequence shown here is derived from an EMBL/GenBank/DDBJ whole genome shotgun (WGS) entry which is preliminary data.</text>
</comment>
<evidence type="ECO:0000313" key="1">
    <source>
        <dbReference type="EMBL" id="KAH9325193.1"/>
    </source>
</evidence>
<sequence>VNTMWLHVARKMSKGAIYNIVGYISEQIVKESCRGGKISFRVVLLSLVFMEIRVPDGLKEK</sequence>
<reference evidence="1 2" key="1">
    <citation type="journal article" date="2021" name="Nat. Plants">
        <title>The Taxus genome provides insights into paclitaxel biosynthesis.</title>
        <authorList>
            <person name="Xiong X."/>
            <person name="Gou J."/>
            <person name="Liao Q."/>
            <person name="Li Y."/>
            <person name="Zhou Q."/>
            <person name="Bi G."/>
            <person name="Li C."/>
            <person name="Du R."/>
            <person name="Wang X."/>
            <person name="Sun T."/>
            <person name="Guo L."/>
            <person name="Liang H."/>
            <person name="Lu P."/>
            <person name="Wu Y."/>
            <person name="Zhang Z."/>
            <person name="Ro D.K."/>
            <person name="Shang Y."/>
            <person name="Huang S."/>
            <person name="Yan J."/>
        </authorList>
    </citation>
    <scope>NUCLEOTIDE SEQUENCE [LARGE SCALE GENOMIC DNA]</scope>
    <source>
        <strain evidence="1">Ta-2019</strain>
    </source>
</reference>
<feature type="non-terminal residue" evidence="1">
    <location>
        <position position="1"/>
    </location>
</feature>
<keyword evidence="2" id="KW-1185">Reference proteome</keyword>
<feature type="non-terminal residue" evidence="1">
    <location>
        <position position="61"/>
    </location>
</feature>
<gene>
    <name evidence="1" type="ORF">KI387_005371</name>
</gene>
<dbReference type="Proteomes" id="UP000824469">
    <property type="component" value="Unassembled WGS sequence"/>
</dbReference>
<organism evidence="1 2">
    <name type="scientific">Taxus chinensis</name>
    <name type="common">Chinese yew</name>
    <name type="synonym">Taxus wallichiana var. chinensis</name>
    <dbReference type="NCBI Taxonomy" id="29808"/>
    <lineage>
        <taxon>Eukaryota</taxon>
        <taxon>Viridiplantae</taxon>
        <taxon>Streptophyta</taxon>
        <taxon>Embryophyta</taxon>
        <taxon>Tracheophyta</taxon>
        <taxon>Spermatophyta</taxon>
        <taxon>Pinopsida</taxon>
        <taxon>Pinidae</taxon>
        <taxon>Conifers II</taxon>
        <taxon>Cupressales</taxon>
        <taxon>Taxaceae</taxon>
        <taxon>Taxus</taxon>
    </lineage>
</organism>
<name>A0AA38GN95_TAXCH</name>
<dbReference type="AlphaFoldDB" id="A0AA38GN95"/>
<protein>
    <submittedName>
        <fullName evidence="1">Uncharacterized protein</fullName>
    </submittedName>
</protein>
<accession>A0AA38GN95</accession>
<proteinExistence type="predicted"/>
<evidence type="ECO:0000313" key="2">
    <source>
        <dbReference type="Proteomes" id="UP000824469"/>
    </source>
</evidence>